<feature type="compositionally biased region" description="Basic and acidic residues" evidence="8">
    <location>
        <begin position="7"/>
        <end position="35"/>
    </location>
</feature>
<dbReference type="Gene3D" id="3.40.50.300">
    <property type="entry name" value="P-loop containing nucleotide triphosphate hydrolases"/>
    <property type="match status" value="1"/>
</dbReference>
<comment type="caution">
    <text evidence="10">The sequence shown here is derived from an EMBL/GenBank/DDBJ whole genome shotgun (WGS) entry which is preliminary data.</text>
</comment>
<dbReference type="GO" id="GO:0005525">
    <property type="term" value="F:GTP binding"/>
    <property type="evidence" value="ECO:0007669"/>
    <property type="project" value="UniProtKB-KW"/>
</dbReference>
<name>A0A846WU38_9ACTN</name>
<evidence type="ECO:0000256" key="4">
    <source>
        <dbReference type="ARBA" id="ARBA00022741"/>
    </source>
</evidence>
<dbReference type="Pfam" id="PF02492">
    <property type="entry name" value="cobW"/>
    <property type="match status" value="1"/>
</dbReference>
<dbReference type="SUPFAM" id="SSF52540">
    <property type="entry name" value="P-loop containing nucleoside triphosphate hydrolases"/>
    <property type="match status" value="1"/>
</dbReference>
<evidence type="ECO:0000256" key="5">
    <source>
        <dbReference type="ARBA" id="ARBA00022801"/>
    </source>
</evidence>
<evidence type="ECO:0000256" key="8">
    <source>
        <dbReference type="SAM" id="MobiDB-lite"/>
    </source>
</evidence>
<dbReference type="InterPro" id="IPR004392">
    <property type="entry name" value="Hyd_mat_HypB"/>
</dbReference>
<dbReference type="InterPro" id="IPR027417">
    <property type="entry name" value="P-loop_NTPase"/>
</dbReference>
<accession>A0A846WU38</accession>
<feature type="region of interest" description="Disordered" evidence="8">
    <location>
        <begin position="1"/>
        <end position="35"/>
    </location>
</feature>
<evidence type="ECO:0000256" key="7">
    <source>
        <dbReference type="ARBA" id="ARBA00023134"/>
    </source>
</evidence>
<keyword evidence="5" id="KW-0378">Hydrolase</keyword>
<reference evidence="10 11" key="1">
    <citation type="submission" date="2020-04" db="EMBL/GenBank/DDBJ databases">
        <title>MicrobeNet Type strains.</title>
        <authorList>
            <person name="Nicholson A.C."/>
        </authorList>
    </citation>
    <scope>NUCLEOTIDE SEQUENCE [LARGE SCALE GENOMIC DNA]</scope>
    <source>
        <strain evidence="10 11">ATCC BAA-14</strain>
    </source>
</reference>
<dbReference type="RefSeq" id="WP_006368945.1">
    <property type="nucleotide sequence ID" value="NZ_JAAXPC010000027.1"/>
</dbReference>
<dbReference type="InterPro" id="IPR003495">
    <property type="entry name" value="CobW/HypB/UreG_nucleotide-bd"/>
</dbReference>
<evidence type="ECO:0000313" key="11">
    <source>
        <dbReference type="Proteomes" id="UP000563898"/>
    </source>
</evidence>
<dbReference type="GO" id="GO:0051604">
    <property type="term" value="P:protein maturation"/>
    <property type="evidence" value="ECO:0007669"/>
    <property type="project" value="InterPro"/>
</dbReference>
<dbReference type="GO" id="GO:0008270">
    <property type="term" value="F:zinc ion binding"/>
    <property type="evidence" value="ECO:0007669"/>
    <property type="project" value="TreeGrafter"/>
</dbReference>
<keyword evidence="7" id="KW-0342">GTP-binding</keyword>
<dbReference type="Proteomes" id="UP000563898">
    <property type="component" value="Unassembled WGS sequence"/>
</dbReference>
<feature type="domain" description="CobW/HypB/UreG nucleotide-binding" evidence="9">
    <location>
        <begin position="100"/>
        <end position="264"/>
    </location>
</feature>
<keyword evidence="6" id="KW-0862">Zinc</keyword>
<dbReference type="AlphaFoldDB" id="A0A846WU38"/>
<dbReference type="GO" id="GO:0003924">
    <property type="term" value="F:GTPase activity"/>
    <property type="evidence" value="ECO:0007669"/>
    <property type="project" value="InterPro"/>
</dbReference>
<keyword evidence="3" id="KW-0479">Metal-binding</keyword>
<keyword evidence="2" id="KW-0533">Nickel</keyword>
<evidence type="ECO:0000313" key="10">
    <source>
        <dbReference type="EMBL" id="NKY05062.1"/>
    </source>
</evidence>
<sequence>MGRFHRHDTDHTHADGTVHSHGDGAVHTHEPHTHEHSYDLAAIEATQRPSGDVSDSEFGDMSAYDTGSERIDVLEAIFTENDRRADINRSLFTENGVVAVNLMSSPGSGKTSILKATLDALDGEVPVGIIEGDIATDLDAAQLAGRGAQVSLLNTNNGFGGECHLDAPMVNRALQGLDLSQIDLVVIENVGNLVCPAEFDVGEHAKAMVYAVTEGEDKPFKYPVMFRSVDVVLLNKIDLLPHLDVSLDAYRDALRQVNPAARVIPVSAKTGEGMDAWIEWLRTISSRT</sequence>
<dbReference type="PANTHER" id="PTHR30134">
    <property type="entry name" value="HYDROGENASE PROTEIN ASSEMBLY PROTEIN, NICKEL CHAPERONE"/>
    <property type="match status" value="1"/>
</dbReference>
<keyword evidence="4" id="KW-0547">Nucleotide-binding</keyword>
<evidence type="ECO:0000256" key="2">
    <source>
        <dbReference type="ARBA" id="ARBA00022596"/>
    </source>
</evidence>
<evidence type="ECO:0000256" key="6">
    <source>
        <dbReference type="ARBA" id="ARBA00022833"/>
    </source>
</evidence>
<proteinExistence type="inferred from homology"/>
<dbReference type="GO" id="GO:0016151">
    <property type="term" value="F:nickel cation binding"/>
    <property type="evidence" value="ECO:0007669"/>
    <property type="project" value="InterPro"/>
</dbReference>
<organism evidence="10 11">
    <name type="scientific">Gordonia polyisoprenivorans</name>
    <dbReference type="NCBI Taxonomy" id="84595"/>
    <lineage>
        <taxon>Bacteria</taxon>
        <taxon>Bacillati</taxon>
        <taxon>Actinomycetota</taxon>
        <taxon>Actinomycetes</taxon>
        <taxon>Mycobacteriales</taxon>
        <taxon>Gordoniaceae</taxon>
        <taxon>Gordonia</taxon>
    </lineage>
</organism>
<protein>
    <submittedName>
        <fullName evidence="10">Hydrogenase nickel incorporation protein HypB</fullName>
    </submittedName>
</protein>
<evidence type="ECO:0000259" key="9">
    <source>
        <dbReference type="Pfam" id="PF02492"/>
    </source>
</evidence>
<dbReference type="PANTHER" id="PTHR30134:SF2">
    <property type="entry name" value="HYDROGENASE MATURATION FACTOR HYPB"/>
    <property type="match status" value="1"/>
</dbReference>
<evidence type="ECO:0000256" key="1">
    <source>
        <dbReference type="ARBA" id="ARBA00006211"/>
    </source>
</evidence>
<dbReference type="CDD" id="cd05390">
    <property type="entry name" value="HypB"/>
    <property type="match status" value="1"/>
</dbReference>
<dbReference type="NCBIfam" id="TIGR00073">
    <property type="entry name" value="hypB"/>
    <property type="match status" value="1"/>
</dbReference>
<dbReference type="EMBL" id="JAAXPC010000027">
    <property type="protein sequence ID" value="NKY05062.1"/>
    <property type="molecule type" value="Genomic_DNA"/>
</dbReference>
<evidence type="ECO:0000256" key="3">
    <source>
        <dbReference type="ARBA" id="ARBA00022723"/>
    </source>
</evidence>
<comment type="similarity">
    <text evidence="1">Belongs to the SIMIBI class G3E GTPase family. HypB/HupM subfamily.</text>
</comment>
<gene>
    <name evidence="10" type="primary">hypB</name>
    <name evidence="10" type="ORF">HGA05_26230</name>
</gene>